<reference evidence="1 2" key="1">
    <citation type="submission" date="2019-08" db="EMBL/GenBank/DDBJ databases">
        <title>In-depth cultivation of the pig gut microbiome towards novel bacterial diversity and tailored functional studies.</title>
        <authorList>
            <person name="Wylensek D."/>
            <person name="Hitch T.C.A."/>
            <person name="Clavel T."/>
        </authorList>
    </citation>
    <scope>NUCLEOTIDE SEQUENCE [LARGE SCALE GENOMIC DNA]</scope>
    <source>
        <strain evidence="1 2">SM-530-WT-4B</strain>
    </source>
</reference>
<dbReference type="InterPro" id="IPR036410">
    <property type="entry name" value="HSP_DnaJ_Cys-rich_dom_sf"/>
</dbReference>
<dbReference type="SUPFAM" id="SSF57938">
    <property type="entry name" value="DnaJ/Hsp40 cysteine-rich domain"/>
    <property type="match status" value="2"/>
</dbReference>
<comment type="caution">
    <text evidence="1">The sequence shown here is derived from an EMBL/GenBank/DDBJ whole genome shotgun (WGS) entry which is preliminary data.</text>
</comment>
<dbReference type="RefSeq" id="WP_154527627.1">
    <property type="nucleotide sequence ID" value="NZ_JAXDZJ010000043.1"/>
</dbReference>
<organism evidence="1 2">
    <name type="scientific">Pyramidobacter porci</name>
    <dbReference type="NCBI Taxonomy" id="2605789"/>
    <lineage>
        <taxon>Bacteria</taxon>
        <taxon>Thermotogati</taxon>
        <taxon>Synergistota</taxon>
        <taxon>Synergistia</taxon>
        <taxon>Synergistales</taxon>
        <taxon>Dethiosulfovibrionaceae</taxon>
        <taxon>Pyramidobacter</taxon>
    </lineage>
</organism>
<name>A0A6L5Y871_9BACT</name>
<dbReference type="AlphaFoldDB" id="A0A6L5Y871"/>
<evidence type="ECO:0000313" key="2">
    <source>
        <dbReference type="Proteomes" id="UP000473699"/>
    </source>
</evidence>
<sequence>MEFDPETMKIHICKKCKGLGFGIDLKGNRFNCSECNGTGRILVKTLKEEFTLDSLSENLSFDKETMRVRVCKSCGGLGSIDYGSEERECEDCHGTGRIIEQKILTEYQLHHVDGIVAPEEKE</sequence>
<protein>
    <submittedName>
        <fullName evidence="1">Molecular chaperone DnaJ</fullName>
    </submittedName>
</protein>
<accession>A0A6L5Y871</accession>
<evidence type="ECO:0000313" key="1">
    <source>
        <dbReference type="EMBL" id="MST54484.1"/>
    </source>
</evidence>
<gene>
    <name evidence="1" type="ORF">FYJ74_00220</name>
</gene>
<dbReference type="Gene3D" id="6.20.20.10">
    <property type="match status" value="2"/>
</dbReference>
<dbReference type="Proteomes" id="UP000473699">
    <property type="component" value="Unassembled WGS sequence"/>
</dbReference>
<proteinExistence type="predicted"/>
<keyword evidence="2" id="KW-1185">Reference proteome</keyword>
<dbReference type="EMBL" id="VUNH01000001">
    <property type="protein sequence ID" value="MST54484.1"/>
    <property type="molecule type" value="Genomic_DNA"/>
</dbReference>